<reference evidence="3 4" key="1">
    <citation type="submission" date="2019-03" db="EMBL/GenBank/DDBJ databases">
        <title>Lake Tanganyika Metagenome-Assembled Genomes (MAGs).</title>
        <authorList>
            <person name="Tran P."/>
        </authorList>
    </citation>
    <scope>NUCLEOTIDE SEQUENCE [LARGE SCALE GENOMIC DNA]</scope>
    <source>
        <strain evidence="3">K_DeepCast_65m_m2_236</strain>
    </source>
</reference>
<feature type="coiled-coil region" evidence="1">
    <location>
        <begin position="60"/>
        <end position="87"/>
    </location>
</feature>
<evidence type="ECO:0000256" key="1">
    <source>
        <dbReference type="SAM" id="Coils"/>
    </source>
</evidence>
<protein>
    <recommendedName>
        <fullName evidence="5">Pilus assembly protein PilO</fullName>
    </recommendedName>
</protein>
<dbReference type="InterPro" id="IPR007445">
    <property type="entry name" value="PilO"/>
</dbReference>
<dbReference type="GO" id="GO:0043107">
    <property type="term" value="P:type IV pilus-dependent motility"/>
    <property type="evidence" value="ECO:0007669"/>
    <property type="project" value="InterPro"/>
</dbReference>
<dbReference type="AlphaFoldDB" id="A0A937X7E2"/>
<dbReference type="InterPro" id="IPR014717">
    <property type="entry name" value="Transl_elong_EF1B/ribsomal_bS6"/>
</dbReference>
<accession>A0A937X7E2</accession>
<gene>
    <name evidence="3" type="ORF">FJZ00_13245</name>
</gene>
<keyword evidence="2" id="KW-0812">Transmembrane</keyword>
<dbReference type="GO" id="GO:0043683">
    <property type="term" value="P:type IV pilus assembly"/>
    <property type="evidence" value="ECO:0007669"/>
    <property type="project" value="InterPro"/>
</dbReference>
<proteinExistence type="predicted"/>
<sequence length="218" mass="24148">MNNIVLFGVSLTPERLRQIVIVLAIALFGYNAYGIVWPTVDSYLSRRTKIEENQQKIDAARQLIGTRDQIENRLKQVKESLVQIQGRFPLRNQILSILLVDLSQIFRDTGTYMASFEPLGFKPLEQGNLKNLGRMQIKIEARGDYPSVILLFDKLSRYERVLRIESPQISPYSTNVAASAAEGQGGAGAAAAPAAATRGGFARQLAVSFSLTTYALNK</sequence>
<evidence type="ECO:0000256" key="2">
    <source>
        <dbReference type="SAM" id="Phobius"/>
    </source>
</evidence>
<keyword evidence="1" id="KW-0175">Coiled coil</keyword>
<evidence type="ECO:0008006" key="5">
    <source>
        <dbReference type="Google" id="ProtNLM"/>
    </source>
</evidence>
<feature type="transmembrane region" description="Helical" evidence="2">
    <location>
        <begin position="20"/>
        <end position="40"/>
    </location>
</feature>
<keyword evidence="2" id="KW-1133">Transmembrane helix</keyword>
<name>A0A937X7E2_9BACT</name>
<keyword evidence="2" id="KW-0472">Membrane</keyword>
<dbReference type="Gene3D" id="3.30.70.60">
    <property type="match status" value="1"/>
</dbReference>
<organism evidence="3 4">
    <name type="scientific">Candidatus Tanganyikabacteria bacterium</name>
    <dbReference type="NCBI Taxonomy" id="2961651"/>
    <lineage>
        <taxon>Bacteria</taxon>
        <taxon>Bacillati</taxon>
        <taxon>Candidatus Sericytochromatia</taxon>
        <taxon>Candidatus Tanganyikabacteria</taxon>
    </lineage>
</organism>
<dbReference type="Pfam" id="PF04350">
    <property type="entry name" value="PilO"/>
    <property type="match status" value="1"/>
</dbReference>
<comment type="caution">
    <text evidence="3">The sequence shown here is derived from an EMBL/GenBank/DDBJ whole genome shotgun (WGS) entry which is preliminary data.</text>
</comment>
<dbReference type="Proteomes" id="UP000703893">
    <property type="component" value="Unassembled WGS sequence"/>
</dbReference>
<evidence type="ECO:0000313" key="4">
    <source>
        <dbReference type="Proteomes" id="UP000703893"/>
    </source>
</evidence>
<dbReference type="EMBL" id="VGJX01000865">
    <property type="protein sequence ID" value="MBM3276112.1"/>
    <property type="molecule type" value="Genomic_DNA"/>
</dbReference>
<evidence type="ECO:0000313" key="3">
    <source>
        <dbReference type="EMBL" id="MBM3276112.1"/>
    </source>
</evidence>